<proteinExistence type="predicted"/>
<evidence type="ECO:0000313" key="3">
    <source>
        <dbReference type="Proteomes" id="UP000816034"/>
    </source>
</evidence>
<dbReference type="AlphaFoldDB" id="A0AA88KSE4"/>
<organism evidence="2 3">
    <name type="scientific">Naegleria lovaniensis</name>
    <name type="common">Amoeba</name>
    <dbReference type="NCBI Taxonomy" id="51637"/>
    <lineage>
        <taxon>Eukaryota</taxon>
        <taxon>Discoba</taxon>
        <taxon>Heterolobosea</taxon>
        <taxon>Tetramitia</taxon>
        <taxon>Eutetramitia</taxon>
        <taxon>Vahlkampfiidae</taxon>
        <taxon>Naegleria</taxon>
    </lineage>
</organism>
<evidence type="ECO:0000313" key="2">
    <source>
        <dbReference type="EMBL" id="KAG2387942.1"/>
    </source>
</evidence>
<reference evidence="2 3" key="1">
    <citation type="journal article" date="2018" name="BMC Genomics">
        <title>The genome of Naegleria lovaniensis, the basis for a comparative approach to unravel pathogenicity factors of the human pathogenic amoeba N. fowleri.</title>
        <authorList>
            <person name="Liechti N."/>
            <person name="Schurch N."/>
            <person name="Bruggmann R."/>
            <person name="Wittwer M."/>
        </authorList>
    </citation>
    <scope>NUCLEOTIDE SEQUENCE [LARGE SCALE GENOMIC DNA]</scope>
    <source>
        <strain evidence="2 3">ATCC 30569</strain>
    </source>
</reference>
<evidence type="ECO:0000256" key="1">
    <source>
        <dbReference type="SAM" id="Phobius"/>
    </source>
</evidence>
<feature type="transmembrane region" description="Helical" evidence="1">
    <location>
        <begin position="229"/>
        <end position="248"/>
    </location>
</feature>
<comment type="caution">
    <text evidence="2">The sequence shown here is derived from an EMBL/GenBank/DDBJ whole genome shotgun (WGS) entry which is preliminary data.</text>
</comment>
<keyword evidence="3" id="KW-1185">Reference proteome</keyword>
<feature type="transmembrane region" description="Helical" evidence="1">
    <location>
        <begin position="127"/>
        <end position="145"/>
    </location>
</feature>
<keyword evidence="1" id="KW-0812">Transmembrane</keyword>
<dbReference type="Proteomes" id="UP000816034">
    <property type="component" value="Unassembled WGS sequence"/>
</dbReference>
<dbReference type="GeneID" id="68093248"/>
<dbReference type="EMBL" id="PYSW02000011">
    <property type="protein sequence ID" value="KAG2387942.1"/>
    <property type="molecule type" value="Genomic_DNA"/>
</dbReference>
<keyword evidence="1" id="KW-0472">Membrane</keyword>
<protein>
    <submittedName>
        <fullName evidence="2">Uncharacterized protein</fullName>
    </submittedName>
</protein>
<feature type="transmembrane region" description="Helical" evidence="1">
    <location>
        <begin position="192"/>
        <end position="217"/>
    </location>
</feature>
<accession>A0AA88KSE4</accession>
<keyword evidence="1" id="KW-1133">Transmembrane helix</keyword>
<name>A0AA88KSE4_NAELO</name>
<gene>
    <name evidence="2" type="ORF">C9374_000792</name>
</gene>
<dbReference type="RefSeq" id="XP_044551934.1">
    <property type="nucleotide sequence ID" value="XM_044697938.1"/>
</dbReference>
<feature type="transmembrane region" description="Helical" evidence="1">
    <location>
        <begin position="66"/>
        <end position="90"/>
    </location>
</feature>
<sequence>MAQTHVTTDSLENGFNFSSVHQLSSVYSCKGTCNTLFINITSFLYRGFLRCCLKQDPSLGALYRRAFVASLACVALTWSFPLSVLTQFWYGGERCTPLISSRNVSSTSTVYIRTPQQVFVSCTLHQFVFFGASFLASSAFVYLFFIPSDNTCFLLPSLNEYLKQAIRNGTSPGQWNTVLLHNFVFEERFYKYLLFVIGVCFCICGMNGAMIVSIIALKIFQFSNSAWCVSVYGSLLCIVIAFLFSCIARRKLLNEYGNPRNLRNELMSMVNQGTEEYDDAAVTKSSYDEFITEKDNSVLVAWKAEDGMNELRFVPVFVSEICTYLKGTTFQTRGNINNGVEE</sequence>